<dbReference type="FunFam" id="3.30.230.40:FF:000003">
    <property type="entry name" value="Imidazoleglycerol-phosphate dehydratase HisB"/>
    <property type="match status" value="1"/>
</dbReference>
<keyword evidence="5 6" id="KW-0456">Lyase</keyword>
<dbReference type="PROSITE" id="PS00955">
    <property type="entry name" value="IGP_DEHYDRATASE_2"/>
    <property type="match status" value="1"/>
</dbReference>
<keyword evidence="8" id="KW-1185">Reference proteome</keyword>
<keyword evidence="3 6" id="KW-0028">Amino-acid biosynthesis</keyword>
<dbReference type="CDD" id="cd07914">
    <property type="entry name" value="IGPD"/>
    <property type="match status" value="1"/>
</dbReference>
<evidence type="ECO:0000256" key="3">
    <source>
        <dbReference type="ARBA" id="ARBA00022605"/>
    </source>
</evidence>
<evidence type="ECO:0000256" key="5">
    <source>
        <dbReference type="ARBA" id="ARBA00023239"/>
    </source>
</evidence>
<dbReference type="InterPro" id="IPR000807">
    <property type="entry name" value="ImidazoleglycerolP_deHydtase"/>
</dbReference>
<dbReference type="NCBIfam" id="NF002114">
    <property type="entry name" value="PRK00951.2-4"/>
    <property type="match status" value="1"/>
</dbReference>
<proteinExistence type="inferred from homology"/>
<dbReference type="FunFam" id="3.30.230.40:FF:000001">
    <property type="entry name" value="Imidazoleglycerol-phosphate dehydratase HisB"/>
    <property type="match status" value="1"/>
</dbReference>
<comment type="catalytic activity">
    <reaction evidence="6">
        <text>D-erythro-1-(imidazol-4-yl)glycerol 3-phosphate = 3-(imidazol-4-yl)-2-oxopropyl phosphate + H2O</text>
        <dbReference type="Rhea" id="RHEA:11040"/>
        <dbReference type="ChEBI" id="CHEBI:15377"/>
        <dbReference type="ChEBI" id="CHEBI:57766"/>
        <dbReference type="ChEBI" id="CHEBI:58278"/>
        <dbReference type="EC" id="4.2.1.19"/>
    </reaction>
</comment>
<reference evidence="7 8" key="1">
    <citation type="submission" date="2018-11" db="EMBL/GenBank/DDBJ databases">
        <title>Clostridium sp. nov., a member of the family Erysipelotrichaceae isolated from pig faeces.</title>
        <authorList>
            <person name="Chang Y.-H."/>
        </authorList>
    </citation>
    <scope>NUCLEOTIDE SEQUENCE [LARGE SCALE GENOMIC DNA]</scope>
    <source>
        <strain evidence="7 8">YH-panp20</strain>
    </source>
</reference>
<comment type="similarity">
    <text evidence="6">Belongs to the imidazoleglycerol-phosphate dehydratase family.</text>
</comment>
<dbReference type="EMBL" id="RJQC01000002">
    <property type="protein sequence ID" value="RNM30108.1"/>
    <property type="molecule type" value="Genomic_DNA"/>
</dbReference>
<keyword evidence="6" id="KW-0963">Cytoplasm</keyword>
<dbReference type="PANTHER" id="PTHR23133">
    <property type="entry name" value="IMIDAZOLEGLYCEROL-PHOSPHATE DEHYDRATASE HIS7"/>
    <property type="match status" value="1"/>
</dbReference>
<dbReference type="HAMAP" id="MF_00076">
    <property type="entry name" value="HisB"/>
    <property type="match status" value="1"/>
</dbReference>
<comment type="subcellular location">
    <subcellularLocation>
        <location evidence="6">Cytoplasm</location>
    </subcellularLocation>
</comment>
<dbReference type="InterPro" id="IPR020568">
    <property type="entry name" value="Ribosomal_Su5_D2-typ_SF"/>
</dbReference>
<comment type="caution">
    <text evidence="7">The sequence shown here is derived from an EMBL/GenBank/DDBJ whole genome shotgun (WGS) entry which is preliminary data.</text>
</comment>
<dbReference type="UniPathway" id="UPA00031">
    <property type="reaction ID" value="UER00011"/>
</dbReference>
<accession>A0A3N0HZI8</accession>
<dbReference type="OrthoDB" id="9790411at2"/>
<dbReference type="PANTHER" id="PTHR23133:SF2">
    <property type="entry name" value="IMIDAZOLEGLYCEROL-PHOSPHATE DEHYDRATASE"/>
    <property type="match status" value="1"/>
</dbReference>
<evidence type="ECO:0000256" key="2">
    <source>
        <dbReference type="ARBA" id="ARBA00016664"/>
    </source>
</evidence>
<sequence length="193" mass="21430">MREAQIKRTTKETDIEVHVNLDGTGQTHIDTGVGFFDHMLTLFGFHAGIDLDVKAQGDLYVCDHHTIEDCGITLGQAFAQALGDKVGITRYGSFTLPMDETLANVTLDFSGRPYLVYHCELKREQVGTMSCEMVEEFLRAFAFACGLTLHVNVYYGNNDHHKIEAIFKALGHAISQAIVVNGDRVYSTKGKLE</sequence>
<name>A0A3N0HZI8_9FIRM</name>
<dbReference type="GO" id="GO:0005737">
    <property type="term" value="C:cytoplasm"/>
    <property type="evidence" value="ECO:0007669"/>
    <property type="project" value="UniProtKB-SubCell"/>
</dbReference>
<dbReference type="Pfam" id="PF00475">
    <property type="entry name" value="IGPD"/>
    <property type="match status" value="1"/>
</dbReference>
<dbReference type="Proteomes" id="UP000276568">
    <property type="component" value="Unassembled WGS sequence"/>
</dbReference>
<dbReference type="GO" id="GO:0000105">
    <property type="term" value="P:L-histidine biosynthetic process"/>
    <property type="evidence" value="ECO:0007669"/>
    <property type="project" value="UniProtKB-UniRule"/>
</dbReference>
<evidence type="ECO:0000256" key="4">
    <source>
        <dbReference type="ARBA" id="ARBA00023102"/>
    </source>
</evidence>
<dbReference type="InterPro" id="IPR020565">
    <property type="entry name" value="ImidazoleglycerP_deHydtase_CS"/>
</dbReference>
<evidence type="ECO:0000256" key="1">
    <source>
        <dbReference type="ARBA" id="ARBA00005047"/>
    </source>
</evidence>
<dbReference type="AlphaFoldDB" id="A0A3N0HZI8"/>
<evidence type="ECO:0000313" key="8">
    <source>
        <dbReference type="Proteomes" id="UP000276568"/>
    </source>
</evidence>
<dbReference type="Gene3D" id="3.30.230.40">
    <property type="entry name" value="Imidazole glycerol phosphate dehydratase, domain 1"/>
    <property type="match status" value="2"/>
</dbReference>
<dbReference type="NCBIfam" id="NF002111">
    <property type="entry name" value="PRK00951.2-1"/>
    <property type="match status" value="1"/>
</dbReference>
<dbReference type="EC" id="4.2.1.19" evidence="6"/>
<dbReference type="SUPFAM" id="SSF54211">
    <property type="entry name" value="Ribosomal protein S5 domain 2-like"/>
    <property type="match status" value="2"/>
</dbReference>
<dbReference type="RefSeq" id="WP_128520038.1">
    <property type="nucleotide sequence ID" value="NZ_CAUWBR010000023.1"/>
</dbReference>
<dbReference type="InterPro" id="IPR038494">
    <property type="entry name" value="IGPD_sf"/>
</dbReference>
<evidence type="ECO:0000313" key="7">
    <source>
        <dbReference type="EMBL" id="RNM30108.1"/>
    </source>
</evidence>
<comment type="pathway">
    <text evidence="1 6">Amino-acid biosynthesis; L-histidine biosynthesis; L-histidine from 5-phospho-alpha-D-ribose 1-diphosphate: step 6/9.</text>
</comment>
<keyword evidence="4 6" id="KW-0368">Histidine biosynthesis</keyword>
<organism evidence="7 8">
    <name type="scientific">Absicoccus porci</name>
    <dbReference type="NCBI Taxonomy" id="2486576"/>
    <lineage>
        <taxon>Bacteria</taxon>
        <taxon>Bacillati</taxon>
        <taxon>Bacillota</taxon>
        <taxon>Erysipelotrichia</taxon>
        <taxon>Erysipelotrichales</taxon>
        <taxon>Erysipelotrichaceae</taxon>
        <taxon>Absicoccus</taxon>
    </lineage>
</organism>
<protein>
    <recommendedName>
        <fullName evidence="2 6">Imidazoleglycerol-phosphate dehydratase</fullName>
        <shortName evidence="6">IGPD</shortName>
        <ecNumber evidence="6">4.2.1.19</ecNumber>
    </recommendedName>
</protein>
<evidence type="ECO:0000256" key="6">
    <source>
        <dbReference type="HAMAP-Rule" id="MF_00076"/>
    </source>
</evidence>
<gene>
    <name evidence="6 7" type="primary">hisB</name>
    <name evidence="7" type="ORF">EDX97_04705</name>
</gene>
<dbReference type="GO" id="GO:0004424">
    <property type="term" value="F:imidazoleglycerol-phosphate dehydratase activity"/>
    <property type="evidence" value="ECO:0007669"/>
    <property type="project" value="UniProtKB-UniRule"/>
</dbReference>